<proteinExistence type="predicted"/>
<dbReference type="SUPFAM" id="SSF55961">
    <property type="entry name" value="Bet v1-like"/>
    <property type="match status" value="1"/>
</dbReference>
<feature type="region of interest" description="Disordered" evidence="1">
    <location>
        <begin position="718"/>
        <end position="748"/>
    </location>
</feature>
<dbReference type="Gene3D" id="3.30.530.20">
    <property type="match status" value="1"/>
</dbReference>
<comment type="caution">
    <text evidence="3">The sequence shown here is derived from an EMBL/GenBank/DDBJ whole genome shotgun (WGS) entry which is preliminary data.</text>
</comment>
<evidence type="ECO:0000313" key="3">
    <source>
        <dbReference type="EMBL" id="PNH35172.1"/>
    </source>
</evidence>
<dbReference type="AlphaFoldDB" id="A0AA45APF9"/>
<feature type="region of interest" description="Disordered" evidence="1">
    <location>
        <begin position="298"/>
        <end position="323"/>
    </location>
</feature>
<feature type="domain" description="DUF3074" evidence="2">
    <location>
        <begin position="121"/>
        <end position="385"/>
    </location>
</feature>
<dbReference type="InterPro" id="IPR023393">
    <property type="entry name" value="START-like_dom_sf"/>
</dbReference>
<name>A0AA45APF9_VERDA</name>
<accession>A0AA45APF9</accession>
<evidence type="ECO:0000313" key="4">
    <source>
        <dbReference type="Proteomes" id="UP000236305"/>
    </source>
</evidence>
<dbReference type="PANTHER" id="PTHR19308:SF14">
    <property type="entry name" value="START DOMAIN-CONTAINING PROTEIN"/>
    <property type="match status" value="1"/>
</dbReference>
<dbReference type="PANTHER" id="PTHR19308">
    <property type="entry name" value="PHOSPHATIDYLCHOLINE TRANSFER PROTEIN"/>
    <property type="match status" value="1"/>
</dbReference>
<gene>
    <name evidence="3" type="ORF">BJF96_g1785</name>
</gene>
<protein>
    <recommendedName>
        <fullName evidence="2">DUF3074 domain-containing protein</fullName>
    </recommendedName>
</protein>
<feature type="region of interest" description="Disordered" evidence="1">
    <location>
        <begin position="423"/>
        <end position="460"/>
    </location>
</feature>
<dbReference type="Proteomes" id="UP000236305">
    <property type="component" value="Unassembled WGS sequence"/>
</dbReference>
<dbReference type="InterPro" id="IPR051213">
    <property type="entry name" value="START_lipid_transfer"/>
</dbReference>
<dbReference type="EMBL" id="MPSH01000004">
    <property type="protein sequence ID" value="PNH35172.1"/>
    <property type="molecule type" value="Genomic_DNA"/>
</dbReference>
<organism evidence="3 4">
    <name type="scientific">Verticillium dahliae</name>
    <name type="common">Verticillium wilt</name>
    <dbReference type="NCBI Taxonomy" id="27337"/>
    <lineage>
        <taxon>Eukaryota</taxon>
        <taxon>Fungi</taxon>
        <taxon>Dikarya</taxon>
        <taxon>Ascomycota</taxon>
        <taxon>Pezizomycotina</taxon>
        <taxon>Sordariomycetes</taxon>
        <taxon>Hypocreomycetidae</taxon>
        <taxon>Glomerellales</taxon>
        <taxon>Plectosphaerellaceae</taxon>
        <taxon>Verticillium</taxon>
    </lineage>
</organism>
<feature type="compositionally biased region" description="Polar residues" evidence="1">
    <location>
        <begin position="495"/>
        <end position="508"/>
    </location>
</feature>
<evidence type="ECO:0000259" key="2">
    <source>
        <dbReference type="Pfam" id="PF11274"/>
    </source>
</evidence>
<feature type="compositionally biased region" description="Polar residues" evidence="1">
    <location>
        <begin position="532"/>
        <end position="546"/>
    </location>
</feature>
<dbReference type="InterPro" id="IPR024500">
    <property type="entry name" value="DUF3074"/>
</dbReference>
<dbReference type="Pfam" id="PF11274">
    <property type="entry name" value="DUF3074"/>
    <property type="match status" value="1"/>
</dbReference>
<reference evidence="3 4" key="1">
    <citation type="submission" date="2017-12" db="EMBL/GenBank/DDBJ databases">
        <title>Comparative genomics yields insights into virulence evolution of Verticillium dahliae.</title>
        <authorList>
            <person name="Fan R."/>
            <person name="Armitage A.D."/>
            <person name="Cascant-Lopez E."/>
            <person name="Sobczyk M."/>
            <person name="Cockerton H.M."/>
            <person name="Harrison R.J."/>
        </authorList>
    </citation>
    <scope>NUCLEOTIDE SEQUENCE [LARGE SCALE GENOMIC DNA]</scope>
    <source>
        <strain evidence="3 4">12008</strain>
    </source>
</reference>
<sequence>MPSHHEPFAALGPVDWSAVPADDLSSFLADTFASAQTIIDSIPVPAPVQAATAARRARAQTDPPQPSVALNAAMAARQSGASIRTAQDLMKEWKDVKVNPKDNPLAINVYKLAAKDGRGSWFARRSIHDGLPFATWKLGLEREFAESIKVQTGPGGGSIRGIGADQKVEHHVVRDAGKAEVFQLSAQFPGPTTPRDFVTLLLSSDTADTKPVPHGAPRPLRTFMILSRPCDHPQCPPRQGYIRGQYESVEIIREVPSDKPSAIKRARSSIDVGADGSQQRRAVAEDMSRDAVLRAATKVAASDESRNRGLSVDSAPARDDAGHHVDAMDAMDDKDDDNDDHDAPTTVEWLMVTRSDPGGNVPRFMIERGTPGGIVSDASKFLNWLTAKAACDFADDPAPAKEEGAAAAAAAAVDGAKTDAVKAEESKATSKSLPSTAPTANLVPDSAAPQDTSGAGDHSNGMASSNGLYGMISGAFGYATEAMAGRLPVGLPGFFQSQPNSSDETLSYRNARDEDDSDSLSTISDTSSVRSFTSAMERTESAQNALSAEALRDDAVSTQSSESRSLHAPLSHSATHHDKELRKLQERRRKMQDKLDKLQSRMTAKRADGTQSTQRDEAAAARLREKHEREVAKHEEKYQRELRRLEEKRAHDERKAEARRRKAEERELKANAAMELDKVRQQRDLALHEVELLKAQVGELQAQNTRLVADMGKLGKGITGLRRQDSGWSTKSAGVRAPDKVPQAAASS</sequence>
<feature type="compositionally biased region" description="Basic and acidic residues" evidence="1">
    <location>
        <begin position="614"/>
        <end position="666"/>
    </location>
</feature>
<feature type="compositionally biased region" description="Polar residues" evidence="1">
    <location>
        <begin position="429"/>
        <end position="439"/>
    </location>
</feature>
<feature type="compositionally biased region" description="Low complexity" evidence="1">
    <location>
        <begin position="519"/>
        <end position="531"/>
    </location>
</feature>
<feature type="compositionally biased region" description="Basic and acidic residues" evidence="1">
    <location>
        <begin position="575"/>
        <end position="584"/>
    </location>
</feature>
<evidence type="ECO:0000256" key="1">
    <source>
        <dbReference type="SAM" id="MobiDB-lite"/>
    </source>
</evidence>
<feature type="region of interest" description="Disordered" evidence="1">
    <location>
        <begin position="495"/>
        <end position="666"/>
    </location>
</feature>